<dbReference type="EMBL" id="JBAMIC010000001">
    <property type="protein sequence ID" value="KAK7114534.1"/>
    <property type="molecule type" value="Genomic_DNA"/>
</dbReference>
<dbReference type="GO" id="GO:0012505">
    <property type="term" value="C:endomembrane system"/>
    <property type="evidence" value="ECO:0007669"/>
    <property type="project" value="TreeGrafter"/>
</dbReference>
<dbReference type="Pfam" id="PF05602">
    <property type="entry name" value="CLPTM1"/>
    <property type="match status" value="1"/>
</dbReference>
<evidence type="ECO:0000256" key="4">
    <source>
        <dbReference type="ARBA" id="ARBA00022989"/>
    </source>
</evidence>
<evidence type="ECO:0000256" key="8">
    <source>
        <dbReference type="ARBA" id="ARBA00035895"/>
    </source>
</evidence>
<evidence type="ECO:0000256" key="3">
    <source>
        <dbReference type="ARBA" id="ARBA00022692"/>
    </source>
</evidence>
<comment type="function">
    <text evidence="13">Scramblase that mediates the translocation of glucosaminylphosphatidylinositol (alpha-D-GlcN-(1-6)-(1,2-diacyl-sn-glycero-3-phospho)-1D-myo-inositol, GlcN-PI) across the endoplasmic reticulum (ER) membrane, from the cytosolic leaflet to the luminal leaflet of the ER membrane, where it participates in the biosynthesis of glycosylphosphatidylinositol (GPI). GPI is a lipid glycoconjugate involved in post-translational modification of proteins. Can also translocate 1,2-diacyl-sn-glycero-3-phospho-(1D-myo-inositol) (phosphatidylinositol or PI), as well as several other phospholipids (1,2-diacyl-sn-glycero-3-phosphocholine, 1,2-diacyl-sn-glycero-3-phosphoethanolamine), and N-acetylglucosaminylphosphatidylinositol (GlcNAc-PI) in vitro.</text>
</comment>
<evidence type="ECO:0000256" key="5">
    <source>
        <dbReference type="ARBA" id="ARBA00023136"/>
    </source>
</evidence>
<evidence type="ECO:0000256" key="13">
    <source>
        <dbReference type="ARBA" id="ARBA00045827"/>
    </source>
</evidence>
<dbReference type="PANTHER" id="PTHR21347">
    <property type="entry name" value="CLEFT LIP AND PALATE ASSOCIATED TRANSMEMBRANE PROTEIN-RELATED"/>
    <property type="match status" value="1"/>
</dbReference>
<evidence type="ECO:0000256" key="16">
    <source>
        <dbReference type="SAM" id="Phobius"/>
    </source>
</evidence>
<evidence type="ECO:0000256" key="6">
    <source>
        <dbReference type="ARBA" id="ARBA00024615"/>
    </source>
</evidence>
<evidence type="ECO:0000256" key="9">
    <source>
        <dbReference type="ARBA" id="ARBA00036810"/>
    </source>
</evidence>
<evidence type="ECO:0000256" key="14">
    <source>
        <dbReference type="ARBA" id="ARBA00093208"/>
    </source>
</evidence>
<feature type="compositionally biased region" description="Basic and acidic residues" evidence="15">
    <location>
        <begin position="523"/>
        <end position="539"/>
    </location>
</feature>
<evidence type="ECO:0000256" key="1">
    <source>
        <dbReference type="ARBA" id="ARBA00004141"/>
    </source>
</evidence>
<dbReference type="GO" id="GO:0016020">
    <property type="term" value="C:membrane"/>
    <property type="evidence" value="ECO:0007669"/>
    <property type="project" value="UniProtKB-SubCell"/>
</dbReference>
<keyword evidence="5 16" id="KW-0472">Membrane</keyword>
<gene>
    <name evidence="17" type="ORF">V1264_000586</name>
</gene>
<keyword evidence="18" id="KW-1185">Reference proteome</keyword>
<comment type="similarity">
    <text evidence="2">Belongs to the CLPTM1 family.</text>
</comment>
<evidence type="ECO:0000256" key="10">
    <source>
        <dbReference type="ARBA" id="ARBA00040905"/>
    </source>
</evidence>
<evidence type="ECO:0000256" key="11">
    <source>
        <dbReference type="ARBA" id="ARBA00042320"/>
    </source>
</evidence>
<evidence type="ECO:0000256" key="2">
    <source>
        <dbReference type="ARBA" id="ARBA00009310"/>
    </source>
</evidence>
<keyword evidence="4 16" id="KW-1133">Transmembrane helix</keyword>
<comment type="subcellular location">
    <subcellularLocation>
        <location evidence="1">Membrane</location>
        <topology evidence="1">Multi-pass membrane protein</topology>
    </subcellularLocation>
</comment>
<comment type="catalytic activity">
    <reaction evidence="6">
        <text>a 1,2-diacyl-sn-glycero-3-phosphoethanolamine(in) = a 1,2-diacyl-sn-glycero-3-phosphoethanolamine(out)</text>
        <dbReference type="Rhea" id="RHEA:38895"/>
        <dbReference type="ChEBI" id="CHEBI:64612"/>
    </reaction>
</comment>
<evidence type="ECO:0000313" key="18">
    <source>
        <dbReference type="Proteomes" id="UP001374579"/>
    </source>
</evidence>
<proteinExistence type="inferred from homology"/>
<dbReference type="PANTHER" id="PTHR21347:SF0">
    <property type="entry name" value="LIPID SCRAMBLASE CLPTM1L"/>
    <property type="match status" value="1"/>
</dbReference>
<feature type="region of interest" description="Disordered" evidence="15">
    <location>
        <begin position="520"/>
        <end position="539"/>
    </location>
</feature>
<keyword evidence="3 16" id="KW-0812">Transmembrane</keyword>
<feature type="transmembrane region" description="Helical" evidence="16">
    <location>
        <begin position="7"/>
        <end position="26"/>
    </location>
</feature>
<name>A0AAN9C0L2_9CAEN</name>
<sequence>MGGIPWTWLIVGAFAAYLSYTMWIMYNIFSPPMCTGPNAACVKSYLTKNPKMELELMVSTKMSAVAGDMTSVWNYNNFSLMDTVEKELSVSIPASTRKNGSLYVHAFLYPQGKSHSASSALVRTSTLITTYALPRAEFINLLGDDGGNKTKKPGAKNKPHTHWRSRLTISVMSDNITLDRRAIPGEIYRYLKITSDGKYFYPILFLDELGFRLKDLLPVNESSTSMPLTVTYTPISVGKLRMWSSFLESFKMLQGLGFTEKDTDEIKGIFADTNFYFLLLTFGVAAFHLLFDFLAFKNDIQYWKKRETMVGLSSRGVKWRCIQTIIIFFYLLDEDTSLLVTIPAGISTVIELWKVKKVYKLKVRRTGFISFTWEFGETTAKERETEEFDNQAMKYLSYVLYPLVAGGAVYSLLYVPHKSWYSWCLQSLVNGVYAFGFLFMLPQLFLNYKLKSVAHLPWRAFMYKAFNTFIDDVFAFIISMPTAHRLACFRDDVVFLVYLYQRWLYPVDKKRVNEFGMSFEEEEKAKGKPELKEESKKTK</sequence>
<protein>
    <recommendedName>
        <fullName evidence="10">Lipid scramblase CLPTM1L</fullName>
    </recommendedName>
    <alternativeName>
        <fullName evidence="12">Cisplatin resistance-related protein 9</fullName>
    </alternativeName>
    <alternativeName>
        <fullName evidence="11">Cleft lip and palate transmembrane protein 1-like protein</fullName>
    </alternativeName>
</protein>
<evidence type="ECO:0000256" key="12">
    <source>
        <dbReference type="ARBA" id="ARBA00043155"/>
    </source>
</evidence>
<comment type="catalytic activity">
    <reaction evidence="9">
        <text>6-(alpha-D-glucosaminyl)-(1-octadecanoyl,2-(9Z)-octadecenoyl-sn-glycero-3-phospho)-1D-myo-inositol(in) = 6-(alpha-D-glucosaminyl)-(1-octadecanoyl,2-(9Z)-octadecenoyl-sn-glycero-3-phospho)-1D-myo-inositol(out)</text>
        <dbReference type="Rhea" id="RHEA:71495"/>
        <dbReference type="ChEBI" id="CHEBI:190691"/>
    </reaction>
</comment>
<dbReference type="AlphaFoldDB" id="A0AAN9C0L2"/>
<dbReference type="InterPro" id="IPR008429">
    <property type="entry name" value="CLPTM1"/>
</dbReference>
<comment type="caution">
    <text evidence="17">The sequence shown here is derived from an EMBL/GenBank/DDBJ whole genome shotgun (WGS) entry which is preliminary data.</text>
</comment>
<evidence type="ECO:0000256" key="15">
    <source>
        <dbReference type="SAM" id="MobiDB-lite"/>
    </source>
</evidence>
<feature type="transmembrane region" description="Helical" evidence="16">
    <location>
        <begin position="338"/>
        <end position="355"/>
    </location>
</feature>
<evidence type="ECO:0000256" key="7">
    <source>
        <dbReference type="ARBA" id="ARBA00024631"/>
    </source>
</evidence>
<organism evidence="17 18">
    <name type="scientific">Littorina saxatilis</name>
    <dbReference type="NCBI Taxonomy" id="31220"/>
    <lineage>
        <taxon>Eukaryota</taxon>
        <taxon>Metazoa</taxon>
        <taxon>Spiralia</taxon>
        <taxon>Lophotrochozoa</taxon>
        <taxon>Mollusca</taxon>
        <taxon>Gastropoda</taxon>
        <taxon>Caenogastropoda</taxon>
        <taxon>Littorinimorpha</taxon>
        <taxon>Littorinoidea</taxon>
        <taxon>Littorinidae</taxon>
        <taxon>Littorina</taxon>
    </lineage>
</organism>
<comment type="catalytic activity">
    <reaction evidence="14">
        <text>a 6-(alpha-D-glucosaminyl)-1-(1,2-diacyl-sn-glycero-3-phospho)-1D-myo-inositol(in) = a 6-(alpha-D-glucosaminyl)-1-(1,2-diacyl-sn-glycero-3-phospho)-1D-myo-inositol(out)</text>
        <dbReference type="Rhea" id="RHEA:71491"/>
        <dbReference type="ChEBI" id="CHEBI:57997"/>
    </reaction>
</comment>
<feature type="transmembrane region" description="Helical" evidence="16">
    <location>
        <begin position="395"/>
        <end position="414"/>
    </location>
</feature>
<feature type="transmembrane region" description="Helical" evidence="16">
    <location>
        <begin position="275"/>
        <end position="296"/>
    </location>
</feature>
<feature type="transmembrane region" description="Helical" evidence="16">
    <location>
        <begin position="420"/>
        <end position="441"/>
    </location>
</feature>
<accession>A0AAN9C0L2</accession>
<dbReference type="Proteomes" id="UP001374579">
    <property type="component" value="Unassembled WGS sequence"/>
</dbReference>
<comment type="catalytic activity">
    <reaction evidence="7">
        <text>a 1,2-diacyl-sn-glycero-3-phosphocholine(in) = a 1,2-diacyl-sn-glycero-3-phosphocholine(out)</text>
        <dbReference type="Rhea" id="RHEA:38571"/>
        <dbReference type="ChEBI" id="CHEBI:57643"/>
    </reaction>
</comment>
<comment type="catalytic activity">
    <reaction evidence="8">
        <text>a 1,2-diacyl-sn-glycero-3-phospho-(1D-myo-inositol)(in) = a 1,2-diacyl-sn-glycero-3-phospho-(1D-myo-inositol)(out)</text>
        <dbReference type="Rhea" id="RHEA:38691"/>
        <dbReference type="ChEBI" id="CHEBI:57880"/>
    </reaction>
</comment>
<reference evidence="17 18" key="1">
    <citation type="submission" date="2024-02" db="EMBL/GenBank/DDBJ databases">
        <title>Chromosome-scale genome assembly of the rough periwinkle Littorina saxatilis.</title>
        <authorList>
            <person name="De Jode A."/>
            <person name="Faria R."/>
            <person name="Formenti G."/>
            <person name="Sims Y."/>
            <person name="Smith T.P."/>
            <person name="Tracey A."/>
            <person name="Wood J.M.D."/>
            <person name="Zagrodzka Z.B."/>
            <person name="Johannesson K."/>
            <person name="Butlin R.K."/>
            <person name="Leder E.H."/>
        </authorList>
    </citation>
    <scope>NUCLEOTIDE SEQUENCE [LARGE SCALE GENOMIC DNA]</scope>
    <source>
        <strain evidence="17">Snail1</strain>
        <tissue evidence="17">Muscle</tissue>
    </source>
</reference>
<evidence type="ECO:0000313" key="17">
    <source>
        <dbReference type="EMBL" id="KAK7114534.1"/>
    </source>
</evidence>